<comment type="caution">
    <text evidence="2">The sequence shown here is derived from an EMBL/GenBank/DDBJ whole genome shotgun (WGS) entry which is preliminary data.</text>
</comment>
<name>A0A0R1QH13_9LACO</name>
<gene>
    <name evidence="2" type="ORF">FD01_GL001398</name>
</gene>
<dbReference type="AlphaFoldDB" id="A0A0R1QH13"/>
<dbReference type="CDD" id="cd02440">
    <property type="entry name" value="AdoMet_MTases"/>
    <property type="match status" value="1"/>
</dbReference>
<reference evidence="2 3" key="1">
    <citation type="journal article" date="2015" name="Genome Announc.">
        <title>Expanding the biotechnology potential of lactobacilli through comparative genomics of 213 strains and associated genera.</title>
        <authorList>
            <person name="Sun Z."/>
            <person name="Harris H.M."/>
            <person name="McCann A."/>
            <person name="Guo C."/>
            <person name="Argimon S."/>
            <person name="Zhang W."/>
            <person name="Yang X."/>
            <person name="Jeffery I.B."/>
            <person name="Cooney J.C."/>
            <person name="Kagawa T.F."/>
            <person name="Liu W."/>
            <person name="Song Y."/>
            <person name="Salvetti E."/>
            <person name="Wrobel A."/>
            <person name="Rasinkangas P."/>
            <person name="Parkhill J."/>
            <person name="Rea M.C."/>
            <person name="O'Sullivan O."/>
            <person name="Ritari J."/>
            <person name="Douillard F.P."/>
            <person name="Paul Ross R."/>
            <person name="Yang R."/>
            <person name="Briner A.E."/>
            <person name="Felis G.E."/>
            <person name="de Vos W.M."/>
            <person name="Barrangou R."/>
            <person name="Klaenhammer T.R."/>
            <person name="Caufield P.W."/>
            <person name="Cui Y."/>
            <person name="Zhang H."/>
            <person name="O'Toole P.W."/>
        </authorList>
    </citation>
    <scope>NUCLEOTIDE SEQUENCE [LARGE SCALE GENOMIC DNA]</scope>
    <source>
        <strain evidence="2 3">DSM 13343</strain>
    </source>
</reference>
<evidence type="ECO:0000313" key="2">
    <source>
        <dbReference type="EMBL" id="KRL44095.1"/>
    </source>
</evidence>
<dbReference type="GO" id="GO:0008757">
    <property type="term" value="F:S-adenosylmethionine-dependent methyltransferase activity"/>
    <property type="evidence" value="ECO:0007669"/>
    <property type="project" value="InterPro"/>
</dbReference>
<dbReference type="PANTHER" id="PTHR43861">
    <property type="entry name" value="TRANS-ACONITATE 2-METHYLTRANSFERASE-RELATED"/>
    <property type="match status" value="1"/>
</dbReference>
<dbReference type="Gene3D" id="3.40.50.150">
    <property type="entry name" value="Vaccinia Virus protein VP39"/>
    <property type="match status" value="1"/>
</dbReference>
<keyword evidence="3" id="KW-1185">Reference proteome</keyword>
<dbReference type="PATRIC" id="fig|1423769.4.peg.1504"/>
<dbReference type="SUPFAM" id="SSF53335">
    <property type="entry name" value="S-adenosyl-L-methionine-dependent methyltransferases"/>
    <property type="match status" value="1"/>
</dbReference>
<accession>A0A0R1QH13</accession>
<dbReference type="EMBL" id="AZEU01000171">
    <property type="protein sequence ID" value="KRL44095.1"/>
    <property type="molecule type" value="Genomic_DNA"/>
</dbReference>
<feature type="domain" description="Methyltransferase type 11" evidence="1">
    <location>
        <begin position="46"/>
        <end position="140"/>
    </location>
</feature>
<dbReference type="InterPro" id="IPR029063">
    <property type="entry name" value="SAM-dependent_MTases_sf"/>
</dbReference>
<evidence type="ECO:0000313" key="3">
    <source>
        <dbReference type="Proteomes" id="UP000051790"/>
    </source>
</evidence>
<dbReference type="InterPro" id="IPR013216">
    <property type="entry name" value="Methyltransf_11"/>
</dbReference>
<dbReference type="OrthoDB" id="9791837at2"/>
<protein>
    <recommendedName>
        <fullName evidence="1">Methyltransferase type 11 domain-containing protein</fullName>
    </recommendedName>
</protein>
<dbReference type="RefSeq" id="WP_056963982.1">
    <property type="nucleotide sequence ID" value="NZ_AZEU01000171.1"/>
</dbReference>
<sequence length="242" mass="27712">MRNIYDNSEFFAAYAEMGRSKDGLKAAGEWHQLQPLFPKLQGKKVLDLGCGYGWHCKYAAQMGATEILGIDSSQKMIAKAVAVNSDDKIKYKVCGVEEYIYPENTYDLVVSNLVLHYIENLANVYQNVYCTLKVGGYFLFNIEHPTFTAGVNEDWIYDENGKPKYWPIDNYYYTGERETNFLGQRVIKQHHTLTQILNPLIKCGFQIEAIEEAMPPADMMGMPGMCNEMRRPMMLLVKVKKV</sequence>
<evidence type="ECO:0000259" key="1">
    <source>
        <dbReference type="Pfam" id="PF08241"/>
    </source>
</evidence>
<dbReference type="Pfam" id="PF08241">
    <property type="entry name" value="Methyltransf_11"/>
    <property type="match status" value="1"/>
</dbReference>
<organism evidence="2 3">
    <name type="scientific">Lacticaseibacillus manihotivorans DSM 13343 = JCM 12514</name>
    <dbReference type="NCBI Taxonomy" id="1423769"/>
    <lineage>
        <taxon>Bacteria</taxon>
        <taxon>Bacillati</taxon>
        <taxon>Bacillota</taxon>
        <taxon>Bacilli</taxon>
        <taxon>Lactobacillales</taxon>
        <taxon>Lactobacillaceae</taxon>
        <taxon>Lacticaseibacillus</taxon>
    </lineage>
</organism>
<proteinExistence type="predicted"/>
<dbReference type="Proteomes" id="UP000051790">
    <property type="component" value="Unassembled WGS sequence"/>
</dbReference>